<accession>A0ACB8U663</accession>
<protein>
    <submittedName>
        <fullName evidence="1">Uncharacterized protein</fullName>
    </submittedName>
</protein>
<organism evidence="1 2">
    <name type="scientific">Irpex rosettiformis</name>
    <dbReference type="NCBI Taxonomy" id="378272"/>
    <lineage>
        <taxon>Eukaryota</taxon>
        <taxon>Fungi</taxon>
        <taxon>Dikarya</taxon>
        <taxon>Basidiomycota</taxon>
        <taxon>Agaricomycotina</taxon>
        <taxon>Agaricomycetes</taxon>
        <taxon>Polyporales</taxon>
        <taxon>Irpicaceae</taxon>
        <taxon>Irpex</taxon>
    </lineage>
</organism>
<evidence type="ECO:0000313" key="1">
    <source>
        <dbReference type="EMBL" id="KAI0089681.1"/>
    </source>
</evidence>
<comment type="caution">
    <text evidence="1">The sequence shown here is derived from an EMBL/GenBank/DDBJ whole genome shotgun (WGS) entry which is preliminary data.</text>
</comment>
<reference evidence="1" key="1">
    <citation type="journal article" date="2021" name="Environ. Microbiol.">
        <title>Gene family expansions and transcriptome signatures uncover fungal adaptations to wood decay.</title>
        <authorList>
            <person name="Hage H."/>
            <person name="Miyauchi S."/>
            <person name="Viragh M."/>
            <person name="Drula E."/>
            <person name="Min B."/>
            <person name="Chaduli D."/>
            <person name="Navarro D."/>
            <person name="Favel A."/>
            <person name="Norest M."/>
            <person name="Lesage-Meessen L."/>
            <person name="Balint B."/>
            <person name="Merenyi Z."/>
            <person name="de Eugenio L."/>
            <person name="Morin E."/>
            <person name="Martinez A.T."/>
            <person name="Baldrian P."/>
            <person name="Stursova M."/>
            <person name="Martinez M.J."/>
            <person name="Novotny C."/>
            <person name="Magnuson J.K."/>
            <person name="Spatafora J.W."/>
            <person name="Maurice S."/>
            <person name="Pangilinan J."/>
            <person name="Andreopoulos W."/>
            <person name="LaButti K."/>
            <person name="Hundley H."/>
            <person name="Na H."/>
            <person name="Kuo A."/>
            <person name="Barry K."/>
            <person name="Lipzen A."/>
            <person name="Henrissat B."/>
            <person name="Riley R."/>
            <person name="Ahrendt S."/>
            <person name="Nagy L.G."/>
            <person name="Grigoriev I.V."/>
            <person name="Martin F."/>
            <person name="Rosso M.N."/>
        </authorList>
    </citation>
    <scope>NUCLEOTIDE SEQUENCE</scope>
    <source>
        <strain evidence="1">CBS 384.51</strain>
    </source>
</reference>
<evidence type="ECO:0000313" key="2">
    <source>
        <dbReference type="Proteomes" id="UP001055072"/>
    </source>
</evidence>
<dbReference type="Proteomes" id="UP001055072">
    <property type="component" value="Unassembled WGS sequence"/>
</dbReference>
<sequence length="142" mass="15920">MTEIPPPTSSIRRIWVATLSGPNRLFSVEVDLKGTVDELAEAIYKRDPGLAPNGSTSLALYKCQEAILIHPRDQLFDRIARAKRGGLQRLVESNIILWSLPKQPEPSDESQVVAIFLDVKNTLTSGTDYLWDKEAKLDCRIM</sequence>
<gene>
    <name evidence="1" type="ORF">BDY19DRAFT_993253</name>
</gene>
<keyword evidence="2" id="KW-1185">Reference proteome</keyword>
<proteinExistence type="predicted"/>
<dbReference type="EMBL" id="MU274910">
    <property type="protein sequence ID" value="KAI0089681.1"/>
    <property type="molecule type" value="Genomic_DNA"/>
</dbReference>
<name>A0ACB8U663_9APHY</name>